<evidence type="ECO:0000313" key="8">
    <source>
        <dbReference type="EMBL" id="QMV45997.1"/>
    </source>
</evidence>
<comment type="function">
    <text evidence="7">This is one of the proteins that bind and probably mediate the attachment of the 5S RNA into the large ribosomal subunit, where it forms part of the central protuberance.</text>
</comment>
<dbReference type="PANTHER" id="PTHR12899:SF3">
    <property type="entry name" value="LARGE RIBOSOMAL SUBUNIT PROTEIN UL18M"/>
    <property type="match status" value="1"/>
</dbReference>
<evidence type="ECO:0000256" key="4">
    <source>
        <dbReference type="ARBA" id="ARBA00022980"/>
    </source>
</evidence>
<dbReference type="InterPro" id="IPR005484">
    <property type="entry name" value="Ribosomal_uL18_bac/plant/anim"/>
</dbReference>
<evidence type="ECO:0000256" key="2">
    <source>
        <dbReference type="ARBA" id="ARBA00022730"/>
    </source>
</evidence>
<dbReference type="Pfam" id="PF00861">
    <property type="entry name" value="Ribosomal_L18p"/>
    <property type="match status" value="1"/>
</dbReference>
<evidence type="ECO:0000256" key="7">
    <source>
        <dbReference type="HAMAP-Rule" id="MF_01337"/>
    </source>
</evidence>
<dbReference type="SUPFAM" id="SSF53137">
    <property type="entry name" value="Translational machinery components"/>
    <property type="match status" value="1"/>
</dbReference>
<reference evidence="9" key="1">
    <citation type="journal article" date="2020" name="Mol. Biol.">
        <title>Life and death of selfish genes: comparative genomics reveals the dynamic evolution of cytoplasmic incompatibility.</title>
        <authorList>
            <person name="Martinez J."/>
            <person name="Klasson L."/>
            <person name="Welch J."/>
            <person name="Jiggins F.M."/>
        </authorList>
    </citation>
    <scope>NUCLEOTIDE SEQUENCE [LARGE SCALE GENOMIC DNA]</scope>
</reference>
<dbReference type="Gene3D" id="3.30.420.100">
    <property type="match status" value="1"/>
</dbReference>
<dbReference type="PANTHER" id="PTHR12899">
    <property type="entry name" value="39S RIBOSOMAL PROTEIN L18, MITOCHONDRIAL"/>
    <property type="match status" value="1"/>
</dbReference>
<dbReference type="CDD" id="cd00432">
    <property type="entry name" value="Ribosomal_L18_L5e"/>
    <property type="match status" value="1"/>
</dbReference>
<dbReference type="RefSeq" id="WP_164224766.1">
    <property type="nucleotide sequence ID" value="NZ_CP050531.1"/>
</dbReference>
<dbReference type="GO" id="GO:0003735">
    <property type="term" value="F:structural constituent of ribosome"/>
    <property type="evidence" value="ECO:0007669"/>
    <property type="project" value="InterPro"/>
</dbReference>
<keyword evidence="5 7" id="KW-0687">Ribonucleoprotein</keyword>
<accession>A0A6I5SXT8</accession>
<dbReference type="EMBL" id="CP050531">
    <property type="protein sequence ID" value="QMV45997.1"/>
    <property type="molecule type" value="Genomic_DNA"/>
</dbReference>
<organism evidence="8 9">
    <name type="scientific">Wolbachia pipientis</name>
    <dbReference type="NCBI Taxonomy" id="955"/>
    <lineage>
        <taxon>Bacteria</taxon>
        <taxon>Pseudomonadati</taxon>
        <taxon>Pseudomonadota</taxon>
        <taxon>Alphaproteobacteria</taxon>
        <taxon>Rickettsiales</taxon>
        <taxon>Anaplasmataceae</taxon>
        <taxon>Wolbachieae</taxon>
        <taxon>Wolbachia</taxon>
    </lineage>
</organism>
<evidence type="ECO:0000256" key="6">
    <source>
        <dbReference type="ARBA" id="ARBA00035197"/>
    </source>
</evidence>
<dbReference type="GO" id="GO:0022625">
    <property type="term" value="C:cytosolic large ribosomal subunit"/>
    <property type="evidence" value="ECO:0007669"/>
    <property type="project" value="TreeGrafter"/>
</dbReference>
<dbReference type="InterPro" id="IPR057268">
    <property type="entry name" value="Ribosomal_L18"/>
</dbReference>
<dbReference type="NCBIfam" id="TIGR00060">
    <property type="entry name" value="L18_bact"/>
    <property type="match status" value="1"/>
</dbReference>
<evidence type="ECO:0000256" key="3">
    <source>
        <dbReference type="ARBA" id="ARBA00022884"/>
    </source>
</evidence>
<dbReference type="GO" id="GO:0008097">
    <property type="term" value="F:5S rRNA binding"/>
    <property type="evidence" value="ECO:0007669"/>
    <property type="project" value="TreeGrafter"/>
</dbReference>
<sequence length="123" mass="14106">MKRSYNFVSNSEKRKLRNRAKLDKSTERLRISIFKSNRHFYVQLINDVKGVTLTSASTLDAKIKDVCKGKVNAETIKQVSSLMVERLSGMRLEQQLTFDRGAYKYTGLVSQFAEALRSSGFEF</sequence>
<dbReference type="HAMAP" id="MF_01337_B">
    <property type="entry name" value="Ribosomal_uL18_B"/>
    <property type="match status" value="1"/>
</dbReference>
<comment type="subunit">
    <text evidence="7">Part of the 50S ribosomal subunit; part of the 5S rRNA/L5/L18/L25 subcomplex. Contacts the 5S and 23S rRNAs.</text>
</comment>
<reference evidence="8 9" key="2">
    <citation type="journal article" date="2020" name="Mol. Biol. Evol.">
        <title>Life and death of selfish genes: comparative genomics reveals the dynamic evolution of cytoplasmic incompatibility.</title>
        <authorList>
            <person name="Martinez J."/>
            <person name="Klasson L."/>
            <person name="Welch J."/>
            <person name="Jiggins F.M."/>
        </authorList>
    </citation>
    <scope>NUCLEOTIDE SEQUENCE [LARGE SCALE GENOMIC DNA]</scope>
    <source>
        <strain evidence="8">WStv</strain>
    </source>
</reference>
<gene>
    <name evidence="7" type="primary">rplR</name>
    <name evidence="8" type="ORF">HC358_02695</name>
</gene>
<comment type="similarity">
    <text evidence="1 7">Belongs to the universal ribosomal protein uL18 family.</text>
</comment>
<dbReference type="GO" id="GO:0006412">
    <property type="term" value="P:translation"/>
    <property type="evidence" value="ECO:0007669"/>
    <property type="project" value="UniProtKB-UniRule"/>
</dbReference>
<keyword evidence="3 7" id="KW-0694">RNA-binding</keyword>
<evidence type="ECO:0000256" key="1">
    <source>
        <dbReference type="ARBA" id="ARBA00007116"/>
    </source>
</evidence>
<keyword evidence="2 7" id="KW-0699">rRNA-binding</keyword>
<evidence type="ECO:0000313" key="9">
    <source>
        <dbReference type="Proteomes" id="UP000515744"/>
    </source>
</evidence>
<dbReference type="InterPro" id="IPR004389">
    <property type="entry name" value="Ribosomal_uL18_bac-type"/>
</dbReference>
<name>A0A6I5SXT8_WOLPI</name>
<dbReference type="Proteomes" id="UP000515744">
    <property type="component" value="Chromosome"/>
</dbReference>
<proteinExistence type="inferred from homology"/>
<evidence type="ECO:0000256" key="5">
    <source>
        <dbReference type="ARBA" id="ARBA00023274"/>
    </source>
</evidence>
<dbReference type="AlphaFoldDB" id="A0A6I5SXT8"/>
<keyword evidence="4 7" id="KW-0689">Ribosomal protein</keyword>
<protein>
    <recommendedName>
        <fullName evidence="6 7">Large ribosomal subunit protein uL18</fullName>
    </recommendedName>
</protein>